<evidence type="ECO:0000313" key="3">
    <source>
        <dbReference type="Proteomes" id="UP000581206"/>
    </source>
</evidence>
<reference evidence="2 3" key="1">
    <citation type="submission" date="2020-04" db="EMBL/GenBank/DDBJ databases">
        <title>MicrobeNet Type strains.</title>
        <authorList>
            <person name="Nicholson A.C."/>
        </authorList>
    </citation>
    <scope>NUCLEOTIDE SEQUENCE [LARGE SCALE GENOMIC DNA]</scope>
    <source>
        <strain evidence="2 3">ATCC BAA-788</strain>
    </source>
</reference>
<accession>A0A7X6KT11</accession>
<dbReference type="Gene3D" id="3.90.1200.10">
    <property type="match status" value="1"/>
</dbReference>
<gene>
    <name evidence="2" type="ORF">HGA03_03650</name>
</gene>
<dbReference type="SUPFAM" id="SSF56112">
    <property type="entry name" value="Protein kinase-like (PK-like)"/>
    <property type="match status" value="1"/>
</dbReference>
<name>A0A7X6KT11_9CELL</name>
<dbReference type="AlphaFoldDB" id="A0A7X6KT11"/>
<feature type="domain" description="Aminoglycoside phosphotransferase" evidence="1">
    <location>
        <begin position="31"/>
        <end position="276"/>
    </location>
</feature>
<dbReference type="Pfam" id="PF01636">
    <property type="entry name" value="APH"/>
    <property type="match status" value="1"/>
</dbReference>
<dbReference type="InterPro" id="IPR002575">
    <property type="entry name" value="Aminoglycoside_PTrfase"/>
</dbReference>
<dbReference type="InterPro" id="IPR051678">
    <property type="entry name" value="AGP_Transferase"/>
</dbReference>
<dbReference type="RefSeq" id="WP_168628804.1">
    <property type="nucleotide sequence ID" value="NZ_BONL01000010.1"/>
</dbReference>
<dbReference type="Gene3D" id="3.30.200.20">
    <property type="entry name" value="Phosphorylase Kinase, domain 1"/>
    <property type="match status" value="1"/>
</dbReference>
<evidence type="ECO:0000259" key="1">
    <source>
        <dbReference type="Pfam" id="PF01636"/>
    </source>
</evidence>
<dbReference type="PANTHER" id="PTHR21310">
    <property type="entry name" value="AMINOGLYCOSIDE PHOSPHOTRANSFERASE-RELATED-RELATED"/>
    <property type="match status" value="1"/>
</dbReference>
<dbReference type="GO" id="GO:0016740">
    <property type="term" value="F:transferase activity"/>
    <property type="evidence" value="ECO:0007669"/>
    <property type="project" value="UniProtKB-KW"/>
</dbReference>
<comment type="caution">
    <text evidence="2">The sequence shown here is derived from an EMBL/GenBank/DDBJ whole genome shotgun (WGS) entry which is preliminary data.</text>
</comment>
<dbReference type="EMBL" id="JAAXOX010000001">
    <property type="protein sequence ID" value="NKY21756.1"/>
    <property type="molecule type" value="Genomic_DNA"/>
</dbReference>
<keyword evidence="3" id="KW-1185">Reference proteome</keyword>
<organism evidence="2 3">
    <name type="scientific">Cellulomonas denverensis</name>
    <dbReference type="NCBI Taxonomy" id="264297"/>
    <lineage>
        <taxon>Bacteria</taxon>
        <taxon>Bacillati</taxon>
        <taxon>Actinomycetota</taxon>
        <taxon>Actinomycetes</taxon>
        <taxon>Micrococcales</taxon>
        <taxon>Cellulomonadaceae</taxon>
        <taxon>Cellulomonas</taxon>
    </lineage>
</organism>
<dbReference type="PANTHER" id="PTHR21310:SF15">
    <property type="entry name" value="AMINOGLYCOSIDE PHOSPHOTRANSFERASE DOMAIN-CONTAINING PROTEIN"/>
    <property type="match status" value="1"/>
</dbReference>
<evidence type="ECO:0000313" key="2">
    <source>
        <dbReference type="EMBL" id="NKY21756.1"/>
    </source>
</evidence>
<dbReference type="InterPro" id="IPR011009">
    <property type="entry name" value="Kinase-like_dom_sf"/>
</dbReference>
<sequence>MPDDLRTPPIDADTRTGLLRALEPLGPVTGLTQLAGGMFATSVRVDLADGRRVVAKTAPAQEDSLLRYEHDLIRTEALVYAEAVDDPALLMPRPLLTDFSREHLPGDLVVATWAEGVRADSEPDLARATAAVRNPGVGRLMAALHRHTGEYHGYPSGPDSLRGDTWPDTLTAMIEAVLADAADWSVPVPADRVRAALARYREDLATVERPALVHADLWPGNQFIDPHTGALTAVIDPERAFWGDPLFDLIGCDPFRPDVDPNLAAGYREAGGDLPLDRPEIRRRLAFCRVYLALIMRVEVRPRRYQGDWLPGYLVQIEDMLRAGLDDLD</sequence>
<proteinExistence type="predicted"/>
<protein>
    <submittedName>
        <fullName evidence="2">Aminoglycoside phosphotransferase family protein</fullName>
    </submittedName>
</protein>
<keyword evidence="2" id="KW-0808">Transferase</keyword>
<dbReference type="Proteomes" id="UP000581206">
    <property type="component" value="Unassembled WGS sequence"/>
</dbReference>